<keyword evidence="2" id="KW-0964">Secreted</keyword>
<dbReference type="PANTHER" id="PTHR21179">
    <property type="entry name" value="SERINE-TYPE ENDOPEPTIDASE INHIBITOR"/>
    <property type="match status" value="1"/>
</dbReference>
<comment type="subcellular location">
    <subcellularLocation>
        <location evidence="1">Secreted</location>
    </subcellularLocation>
</comment>
<dbReference type="GO" id="GO:0005576">
    <property type="term" value="C:extracellular region"/>
    <property type="evidence" value="ECO:0007669"/>
    <property type="project" value="UniProtKB-SubCell"/>
</dbReference>
<keyword evidence="3" id="KW-1015">Disulfide bond</keyword>
<dbReference type="InParanoid" id="A0A7R8UMW7"/>
<proteinExistence type="predicted"/>
<dbReference type="EMBL" id="LR899010">
    <property type="protein sequence ID" value="CAD7083635.1"/>
    <property type="molecule type" value="Genomic_DNA"/>
</dbReference>
<reference evidence="7 8" key="1">
    <citation type="submission" date="2020-11" db="EMBL/GenBank/DDBJ databases">
        <authorList>
            <person name="Wallbank WR R."/>
            <person name="Pardo Diaz C."/>
            <person name="Kozak K."/>
            <person name="Martin S."/>
            <person name="Jiggins C."/>
            <person name="Moest M."/>
            <person name="Warren A I."/>
            <person name="Generalovic N T."/>
            <person name="Byers J.R.P. K."/>
            <person name="Montejo-Kovacevich G."/>
            <person name="Yen C E."/>
        </authorList>
    </citation>
    <scope>NUCLEOTIDE SEQUENCE [LARGE SCALE GENOMIC DNA]</scope>
</reference>
<dbReference type="OMA" id="NESHLSC"/>
<dbReference type="Pfam" id="PF07648">
    <property type="entry name" value="Kazal_2"/>
    <property type="match status" value="1"/>
</dbReference>
<dbReference type="AlphaFoldDB" id="A0A7R8UMW7"/>
<evidence type="ECO:0000256" key="1">
    <source>
        <dbReference type="ARBA" id="ARBA00004613"/>
    </source>
</evidence>
<evidence type="ECO:0000256" key="5">
    <source>
        <dbReference type="SAM" id="SignalP"/>
    </source>
</evidence>
<evidence type="ECO:0000256" key="3">
    <source>
        <dbReference type="ARBA" id="ARBA00023157"/>
    </source>
</evidence>
<keyword evidence="8" id="KW-1185">Reference proteome</keyword>
<dbReference type="OrthoDB" id="126772at2759"/>
<dbReference type="CDD" id="cd00104">
    <property type="entry name" value="KAZAL_FS"/>
    <property type="match status" value="1"/>
</dbReference>
<gene>
    <name evidence="7" type="ORF">HERILL_LOCUS6582</name>
</gene>
<dbReference type="PROSITE" id="PS51465">
    <property type="entry name" value="KAZAL_2"/>
    <property type="match status" value="1"/>
</dbReference>
<evidence type="ECO:0000313" key="8">
    <source>
        <dbReference type="Proteomes" id="UP000594454"/>
    </source>
</evidence>
<feature type="domain" description="Kazal-like" evidence="6">
    <location>
        <begin position="89"/>
        <end position="142"/>
    </location>
</feature>
<evidence type="ECO:0000259" key="6">
    <source>
        <dbReference type="PROSITE" id="PS51465"/>
    </source>
</evidence>
<dbReference type="InterPro" id="IPR039932">
    <property type="entry name" value="Spink4-like"/>
</dbReference>
<keyword evidence="5" id="KW-0732">Signal</keyword>
<feature type="region of interest" description="Disordered" evidence="4">
    <location>
        <begin position="34"/>
        <end position="86"/>
    </location>
</feature>
<dbReference type="GO" id="GO:0004867">
    <property type="term" value="F:serine-type endopeptidase inhibitor activity"/>
    <property type="evidence" value="ECO:0007669"/>
    <property type="project" value="InterPro"/>
</dbReference>
<protein>
    <recommendedName>
        <fullName evidence="6">Kazal-like domain-containing protein</fullName>
    </recommendedName>
</protein>
<sequence>MKYRLSILVFALIYVIGSQSFRIKRQNDAIFFPDDDDGVPPFVRPRPPGPPTPQRPNNRPGGLNGNLIVDQGQIPNSTPANNNGRTTPTAQFLRCMKQCPTTTEYNPVCGSDQIQYHNRQRLQCANRCGANVQLIRQGNCQGVLATKQVRF</sequence>
<feature type="compositionally biased region" description="Pro residues" evidence="4">
    <location>
        <begin position="42"/>
        <end position="54"/>
    </location>
</feature>
<feature type="signal peptide" evidence="5">
    <location>
        <begin position="1"/>
        <end position="20"/>
    </location>
</feature>
<evidence type="ECO:0000256" key="4">
    <source>
        <dbReference type="SAM" id="MobiDB-lite"/>
    </source>
</evidence>
<dbReference type="SUPFAM" id="SSF100895">
    <property type="entry name" value="Kazal-type serine protease inhibitors"/>
    <property type="match status" value="1"/>
</dbReference>
<dbReference type="Gene3D" id="3.30.60.30">
    <property type="match status" value="1"/>
</dbReference>
<evidence type="ECO:0000256" key="2">
    <source>
        <dbReference type="ARBA" id="ARBA00022525"/>
    </source>
</evidence>
<organism evidence="7 8">
    <name type="scientific">Hermetia illucens</name>
    <name type="common">Black soldier fly</name>
    <dbReference type="NCBI Taxonomy" id="343691"/>
    <lineage>
        <taxon>Eukaryota</taxon>
        <taxon>Metazoa</taxon>
        <taxon>Ecdysozoa</taxon>
        <taxon>Arthropoda</taxon>
        <taxon>Hexapoda</taxon>
        <taxon>Insecta</taxon>
        <taxon>Pterygota</taxon>
        <taxon>Neoptera</taxon>
        <taxon>Endopterygota</taxon>
        <taxon>Diptera</taxon>
        <taxon>Brachycera</taxon>
        <taxon>Stratiomyomorpha</taxon>
        <taxon>Stratiomyidae</taxon>
        <taxon>Hermetiinae</taxon>
        <taxon>Hermetia</taxon>
    </lineage>
</organism>
<evidence type="ECO:0000313" key="7">
    <source>
        <dbReference type="EMBL" id="CAD7083635.1"/>
    </source>
</evidence>
<feature type="compositionally biased region" description="Low complexity" evidence="4">
    <location>
        <begin position="55"/>
        <end position="67"/>
    </location>
</feature>
<dbReference type="InterPro" id="IPR002350">
    <property type="entry name" value="Kazal_dom"/>
</dbReference>
<accession>A0A7R8UMW7</accession>
<dbReference type="PANTHER" id="PTHR21179:SF0">
    <property type="entry name" value="SERINE PROTEASE INHIBITOR KAZAL-TYPE 4"/>
    <property type="match status" value="1"/>
</dbReference>
<feature type="chain" id="PRO_5031075001" description="Kazal-like domain-containing protein" evidence="5">
    <location>
        <begin position="21"/>
        <end position="151"/>
    </location>
</feature>
<dbReference type="InterPro" id="IPR036058">
    <property type="entry name" value="Kazal_dom_sf"/>
</dbReference>
<dbReference type="Proteomes" id="UP000594454">
    <property type="component" value="Chromosome 2"/>
</dbReference>
<feature type="compositionally biased region" description="Polar residues" evidence="4">
    <location>
        <begin position="73"/>
        <end position="86"/>
    </location>
</feature>
<name>A0A7R8UMW7_HERIL</name>